<protein>
    <submittedName>
        <fullName evidence="2">Beta-lactamase family protein</fullName>
    </submittedName>
</protein>
<dbReference type="InterPro" id="IPR012338">
    <property type="entry name" value="Beta-lactam/transpept-like"/>
</dbReference>
<reference evidence="2 3" key="1">
    <citation type="submission" date="2020-04" db="EMBL/GenBank/DDBJ databases">
        <authorList>
            <person name="Liu S."/>
        </authorList>
    </citation>
    <scope>NUCLEOTIDE SEQUENCE [LARGE SCALE GENOMIC DNA]</scope>
    <source>
        <strain evidence="2 3">CGMCC 1.15091</strain>
    </source>
</reference>
<comment type="caution">
    <text evidence="2">The sequence shown here is derived from an EMBL/GenBank/DDBJ whole genome shotgun (WGS) entry which is preliminary data.</text>
</comment>
<dbReference type="EMBL" id="JAAZSR010000053">
    <property type="protein sequence ID" value="NKX49998.1"/>
    <property type="molecule type" value="Genomic_DNA"/>
</dbReference>
<dbReference type="PANTHER" id="PTHR43283:SF15">
    <property type="entry name" value="CONSERVED PROTEIN"/>
    <property type="match status" value="1"/>
</dbReference>
<dbReference type="Proteomes" id="UP000523795">
    <property type="component" value="Unassembled WGS sequence"/>
</dbReference>
<keyword evidence="3" id="KW-1185">Reference proteome</keyword>
<proteinExistence type="predicted"/>
<organism evidence="2 3">
    <name type="scientific">Arthrobacter deserti</name>
    <dbReference type="NCBI Taxonomy" id="1742687"/>
    <lineage>
        <taxon>Bacteria</taxon>
        <taxon>Bacillati</taxon>
        <taxon>Actinomycetota</taxon>
        <taxon>Actinomycetes</taxon>
        <taxon>Micrococcales</taxon>
        <taxon>Micrococcaceae</taxon>
        <taxon>Arthrobacter</taxon>
    </lineage>
</organism>
<accession>A0ABX1JLN8</accession>
<evidence type="ECO:0000259" key="1">
    <source>
        <dbReference type="Pfam" id="PF00144"/>
    </source>
</evidence>
<feature type="domain" description="Beta-lactamase-related" evidence="1">
    <location>
        <begin position="16"/>
        <end position="255"/>
    </location>
</feature>
<sequence length="282" mass="29162">MQSVESIEQWPVQNAAAAVVGSDGRVLGSHGDQQRRYPLASVTKLLTAYAALVAVEEGALGLDQPAGPEGSTVRHLLAHSAGYDFGGRTIRYRPGERRLYSNAGFEVLAETLEDSAGIAFADYLRQGVLDPLAMAATALEGSPAAGAVSTAADLALFAAELQRPALLDASTLEAATAVVFPGLAGVLPGFGRQQNNDWGLGFEIRDAKSPHWTGAGSSPRTFGHFGQSGTFLWVGPGAGAACVALTDRDFGPWAAAAWPGFTDGVLEELAGRARTGGGSPVR</sequence>
<evidence type="ECO:0000313" key="3">
    <source>
        <dbReference type="Proteomes" id="UP000523795"/>
    </source>
</evidence>
<dbReference type="Gene3D" id="3.40.710.10">
    <property type="entry name" value="DD-peptidase/beta-lactamase superfamily"/>
    <property type="match status" value="1"/>
</dbReference>
<dbReference type="Pfam" id="PF00144">
    <property type="entry name" value="Beta-lactamase"/>
    <property type="match status" value="1"/>
</dbReference>
<dbReference type="SUPFAM" id="SSF56601">
    <property type="entry name" value="beta-lactamase/transpeptidase-like"/>
    <property type="match status" value="1"/>
</dbReference>
<evidence type="ECO:0000313" key="2">
    <source>
        <dbReference type="EMBL" id="NKX49998.1"/>
    </source>
</evidence>
<dbReference type="PANTHER" id="PTHR43283">
    <property type="entry name" value="BETA-LACTAMASE-RELATED"/>
    <property type="match status" value="1"/>
</dbReference>
<dbReference type="InterPro" id="IPR001466">
    <property type="entry name" value="Beta-lactam-related"/>
</dbReference>
<dbReference type="InterPro" id="IPR050789">
    <property type="entry name" value="Diverse_Enzym_Activities"/>
</dbReference>
<name>A0ABX1JLN8_9MICC</name>
<gene>
    <name evidence="2" type="ORF">HER39_05290</name>
</gene>